<evidence type="ECO:0000313" key="2">
    <source>
        <dbReference type="Proteomes" id="UP000694865"/>
    </source>
</evidence>
<evidence type="ECO:0000256" key="1">
    <source>
        <dbReference type="SAM" id="MobiDB-lite"/>
    </source>
</evidence>
<proteinExistence type="predicted"/>
<evidence type="ECO:0000313" key="3">
    <source>
        <dbReference type="RefSeq" id="XP_002737749.1"/>
    </source>
</evidence>
<feature type="region of interest" description="Disordered" evidence="1">
    <location>
        <begin position="1"/>
        <end position="25"/>
    </location>
</feature>
<gene>
    <name evidence="3" type="primary">LOC100371736</name>
</gene>
<keyword evidence="2" id="KW-1185">Reference proteome</keyword>
<dbReference type="GeneID" id="100371736"/>
<sequence length="119" mass="13781">MAEDRQVVNNRVETPENTDDKDLPISSSLEDFVTEHYEKQKEDGRFSDTEEIDEERTKNFFDKALAASRKMNKEVAKSEDKLRKLHNELGEDTFAAWRKEHAAEVGVKVPDKVMAHMDL</sequence>
<name>A0ABM0GUQ0_SACKO</name>
<reference evidence="3" key="1">
    <citation type="submission" date="2025-08" db="UniProtKB">
        <authorList>
            <consortium name="RefSeq"/>
        </authorList>
    </citation>
    <scope>IDENTIFICATION</scope>
    <source>
        <tissue evidence="3">Testes</tissue>
    </source>
</reference>
<organism evidence="2 3">
    <name type="scientific">Saccoglossus kowalevskii</name>
    <name type="common">Acorn worm</name>
    <dbReference type="NCBI Taxonomy" id="10224"/>
    <lineage>
        <taxon>Eukaryota</taxon>
        <taxon>Metazoa</taxon>
        <taxon>Hemichordata</taxon>
        <taxon>Enteropneusta</taxon>
        <taxon>Harrimaniidae</taxon>
        <taxon>Saccoglossus</taxon>
    </lineage>
</organism>
<dbReference type="RefSeq" id="XP_002737749.1">
    <property type="nucleotide sequence ID" value="XM_002737703.2"/>
</dbReference>
<dbReference type="Proteomes" id="UP000694865">
    <property type="component" value="Unplaced"/>
</dbReference>
<protein>
    <submittedName>
        <fullName evidence="3">Uncharacterized protein LOC100371736</fullName>
    </submittedName>
</protein>
<accession>A0ABM0GUQ0</accession>